<dbReference type="InterPro" id="IPR000537">
    <property type="entry name" value="UbiA_prenyltransferase"/>
</dbReference>
<feature type="transmembrane region" description="Helical" evidence="7">
    <location>
        <begin position="149"/>
        <end position="168"/>
    </location>
</feature>
<dbReference type="GO" id="GO:0055085">
    <property type="term" value="P:transmembrane transport"/>
    <property type="evidence" value="ECO:0007669"/>
    <property type="project" value="InterPro"/>
</dbReference>
<keyword evidence="3 7" id="KW-0812">Transmembrane</keyword>
<feature type="transmembrane region" description="Helical" evidence="7">
    <location>
        <begin position="122"/>
        <end position="143"/>
    </location>
</feature>
<protein>
    <submittedName>
        <fullName evidence="8">Uncharacterized protein</fullName>
    </submittedName>
</protein>
<reference evidence="8" key="1">
    <citation type="journal article" date="2015" name="Nature">
        <title>Complex archaea that bridge the gap between prokaryotes and eukaryotes.</title>
        <authorList>
            <person name="Spang A."/>
            <person name="Saw J.H."/>
            <person name="Jorgensen S.L."/>
            <person name="Zaremba-Niedzwiedzka K."/>
            <person name="Martijn J."/>
            <person name="Lind A.E."/>
            <person name="van Eijk R."/>
            <person name="Schleper C."/>
            <person name="Guy L."/>
            <person name="Ettema T.J."/>
        </authorList>
    </citation>
    <scope>NUCLEOTIDE SEQUENCE</scope>
</reference>
<dbReference type="InterPro" id="IPR000515">
    <property type="entry name" value="MetI-like"/>
</dbReference>
<dbReference type="AlphaFoldDB" id="A0A0F9JJ80"/>
<evidence type="ECO:0000256" key="4">
    <source>
        <dbReference type="ARBA" id="ARBA00022989"/>
    </source>
</evidence>
<feature type="compositionally biased region" description="Basic and acidic residues" evidence="6">
    <location>
        <begin position="1"/>
        <end position="24"/>
    </location>
</feature>
<evidence type="ECO:0000256" key="5">
    <source>
        <dbReference type="ARBA" id="ARBA00023136"/>
    </source>
</evidence>
<evidence type="ECO:0000256" key="1">
    <source>
        <dbReference type="ARBA" id="ARBA00004141"/>
    </source>
</evidence>
<dbReference type="GO" id="GO:0016020">
    <property type="term" value="C:membrane"/>
    <property type="evidence" value="ECO:0007669"/>
    <property type="project" value="UniProtKB-SubCell"/>
</dbReference>
<evidence type="ECO:0000256" key="6">
    <source>
        <dbReference type="SAM" id="MobiDB-lite"/>
    </source>
</evidence>
<dbReference type="SUPFAM" id="SSF161098">
    <property type="entry name" value="MetI-like"/>
    <property type="match status" value="1"/>
</dbReference>
<dbReference type="EMBL" id="LAZR01017765">
    <property type="protein sequence ID" value="KKL99052.1"/>
    <property type="molecule type" value="Genomic_DNA"/>
</dbReference>
<proteinExistence type="predicted"/>
<evidence type="ECO:0000256" key="2">
    <source>
        <dbReference type="ARBA" id="ARBA00022679"/>
    </source>
</evidence>
<feature type="transmembrane region" description="Helical" evidence="7">
    <location>
        <begin position="204"/>
        <end position="223"/>
    </location>
</feature>
<comment type="subcellular location">
    <subcellularLocation>
        <location evidence="1">Membrane</location>
        <topology evidence="1">Multi-pass membrane protein</topology>
    </subcellularLocation>
</comment>
<keyword evidence="4 7" id="KW-1133">Transmembrane helix</keyword>
<dbReference type="GO" id="GO:0042371">
    <property type="term" value="P:vitamin K biosynthetic process"/>
    <property type="evidence" value="ECO:0007669"/>
    <property type="project" value="TreeGrafter"/>
</dbReference>
<dbReference type="Gene3D" id="1.10.3720.10">
    <property type="entry name" value="MetI-like"/>
    <property type="match status" value="1"/>
</dbReference>
<feature type="transmembrane region" description="Helical" evidence="7">
    <location>
        <begin position="69"/>
        <end position="90"/>
    </location>
</feature>
<dbReference type="GO" id="GO:0009234">
    <property type="term" value="P:menaquinone biosynthetic process"/>
    <property type="evidence" value="ECO:0007669"/>
    <property type="project" value="TreeGrafter"/>
</dbReference>
<gene>
    <name evidence="8" type="ORF">LCGC14_1818310</name>
</gene>
<keyword evidence="5 7" id="KW-0472">Membrane</keyword>
<comment type="caution">
    <text evidence="8">The sequence shown here is derived from an EMBL/GenBank/DDBJ whole genome shotgun (WGS) entry which is preliminary data.</text>
</comment>
<sequence>MAEPDRFDPFGRGTRRIDRGDAAKPPRPSILAAAIDQIPKELPEAAALDGAGGFRTVCYLILPMLRTPLLATFLVSMILVFADTGANILLYPPGGETLLIALYAIEAKGGDRVFSLSGRVRVWWHLPMGVGGFALALGIAVFLVTLRGWPVLAFAACGGAIALSYLMPPMSFSYRGLGETVIAIGYGPGLTLGGFYLQTGELSWSAALASTVPALAVFAMALANEVPDWHGDRLVGKRNLIVRIGRRRAAVLYA</sequence>
<accession>A0A0F9JJ80</accession>
<dbReference type="PANTHER" id="PTHR13929">
    <property type="entry name" value="1,4-DIHYDROXY-2-NAPHTHOATE OCTAPRENYLTRANSFERASE"/>
    <property type="match status" value="1"/>
</dbReference>
<feature type="transmembrane region" description="Helical" evidence="7">
    <location>
        <begin position="180"/>
        <end position="198"/>
    </location>
</feature>
<evidence type="ECO:0000313" key="8">
    <source>
        <dbReference type="EMBL" id="KKL99052.1"/>
    </source>
</evidence>
<dbReference type="CDD" id="cd13962">
    <property type="entry name" value="PT_UbiA_UBIAD1"/>
    <property type="match status" value="1"/>
</dbReference>
<feature type="non-terminal residue" evidence="8">
    <location>
        <position position="254"/>
    </location>
</feature>
<evidence type="ECO:0000256" key="3">
    <source>
        <dbReference type="ARBA" id="ARBA00022692"/>
    </source>
</evidence>
<name>A0A0F9JJ80_9ZZZZ</name>
<dbReference type="InterPro" id="IPR035906">
    <property type="entry name" value="MetI-like_sf"/>
</dbReference>
<dbReference type="GO" id="GO:0004659">
    <property type="term" value="F:prenyltransferase activity"/>
    <property type="evidence" value="ECO:0007669"/>
    <property type="project" value="InterPro"/>
</dbReference>
<keyword evidence="2" id="KW-0808">Transferase</keyword>
<organism evidence="8">
    <name type="scientific">marine sediment metagenome</name>
    <dbReference type="NCBI Taxonomy" id="412755"/>
    <lineage>
        <taxon>unclassified sequences</taxon>
        <taxon>metagenomes</taxon>
        <taxon>ecological metagenomes</taxon>
    </lineage>
</organism>
<dbReference type="CDD" id="cd06261">
    <property type="entry name" value="TM_PBP2"/>
    <property type="match status" value="1"/>
</dbReference>
<dbReference type="InterPro" id="IPR026046">
    <property type="entry name" value="UBIAD1"/>
</dbReference>
<dbReference type="Pfam" id="PF01040">
    <property type="entry name" value="UbiA"/>
    <property type="match status" value="1"/>
</dbReference>
<feature type="region of interest" description="Disordered" evidence="6">
    <location>
        <begin position="1"/>
        <end position="26"/>
    </location>
</feature>
<dbReference type="PANTHER" id="PTHR13929:SF0">
    <property type="entry name" value="UBIA PRENYLTRANSFERASE DOMAIN-CONTAINING PROTEIN 1"/>
    <property type="match status" value="1"/>
</dbReference>
<evidence type="ECO:0000256" key="7">
    <source>
        <dbReference type="SAM" id="Phobius"/>
    </source>
</evidence>